<feature type="compositionally biased region" description="Basic and acidic residues" evidence="6">
    <location>
        <begin position="291"/>
        <end position="302"/>
    </location>
</feature>
<reference evidence="9" key="1">
    <citation type="journal article" date="2023" name="Mol. Phylogenet. Evol.">
        <title>Genome-scale phylogeny and comparative genomics of the fungal order Sordariales.</title>
        <authorList>
            <person name="Hensen N."/>
            <person name="Bonometti L."/>
            <person name="Westerberg I."/>
            <person name="Brannstrom I.O."/>
            <person name="Guillou S."/>
            <person name="Cros-Aarteil S."/>
            <person name="Calhoun S."/>
            <person name="Haridas S."/>
            <person name="Kuo A."/>
            <person name="Mondo S."/>
            <person name="Pangilinan J."/>
            <person name="Riley R."/>
            <person name="LaButti K."/>
            <person name="Andreopoulos B."/>
            <person name="Lipzen A."/>
            <person name="Chen C."/>
            <person name="Yan M."/>
            <person name="Daum C."/>
            <person name="Ng V."/>
            <person name="Clum A."/>
            <person name="Steindorff A."/>
            <person name="Ohm R.A."/>
            <person name="Martin F."/>
            <person name="Silar P."/>
            <person name="Natvig D.O."/>
            <person name="Lalanne C."/>
            <person name="Gautier V."/>
            <person name="Ament-Velasquez S.L."/>
            <person name="Kruys A."/>
            <person name="Hutchinson M.I."/>
            <person name="Powell A.J."/>
            <person name="Barry K."/>
            <person name="Miller A.N."/>
            <person name="Grigoriev I.V."/>
            <person name="Debuchy R."/>
            <person name="Gladieux P."/>
            <person name="Hiltunen Thoren M."/>
            <person name="Johannesson H."/>
        </authorList>
    </citation>
    <scope>NUCLEOTIDE SEQUENCE</scope>
    <source>
        <strain evidence="9">CBS 103.79</strain>
    </source>
</reference>
<evidence type="ECO:0000256" key="4">
    <source>
        <dbReference type="ARBA" id="ARBA00023136"/>
    </source>
</evidence>
<dbReference type="PANTHER" id="PTHR33048">
    <property type="entry name" value="PTH11-LIKE INTEGRAL MEMBRANE PROTEIN (AFU_ORTHOLOGUE AFUA_5G11245)"/>
    <property type="match status" value="1"/>
</dbReference>
<evidence type="ECO:0000256" key="5">
    <source>
        <dbReference type="ARBA" id="ARBA00038359"/>
    </source>
</evidence>
<comment type="similarity">
    <text evidence="5">Belongs to the SAT4 family.</text>
</comment>
<evidence type="ECO:0000313" key="10">
    <source>
        <dbReference type="Proteomes" id="UP001303889"/>
    </source>
</evidence>
<dbReference type="Pfam" id="PF20684">
    <property type="entry name" value="Fung_rhodopsin"/>
    <property type="match status" value="1"/>
</dbReference>
<dbReference type="PANTHER" id="PTHR33048:SF47">
    <property type="entry name" value="INTEGRAL MEMBRANE PROTEIN-RELATED"/>
    <property type="match status" value="1"/>
</dbReference>
<feature type="transmembrane region" description="Helical" evidence="7">
    <location>
        <begin position="214"/>
        <end position="236"/>
    </location>
</feature>
<feature type="transmembrane region" description="Helical" evidence="7">
    <location>
        <begin position="180"/>
        <end position="202"/>
    </location>
</feature>
<evidence type="ECO:0000256" key="2">
    <source>
        <dbReference type="ARBA" id="ARBA00022692"/>
    </source>
</evidence>
<evidence type="ECO:0000256" key="1">
    <source>
        <dbReference type="ARBA" id="ARBA00004141"/>
    </source>
</evidence>
<dbReference type="Proteomes" id="UP001303889">
    <property type="component" value="Unassembled WGS sequence"/>
</dbReference>
<comment type="subcellular location">
    <subcellularLocation>
        <location evidence="1">Membrane</location>
        <topology evidence="1">Multi-pass membrane protein</topology>
    </subcellularLocation>
</comment>
<feature type="domain" description="Rhodopsin" evidence="8">
    <location>
        <begin position="41"/>
        <end position="281"/>
    </location>
</feature>
<feature type="region of interest" description="Disordered" evidence="6">
    <location>
        <begin position="380"/>
        <end position="422"/>
    </location>
</feature>
<evidence type="ECO:0000256" key="3">
    <source>
        <dbReference type="ARBA" id="ARBA00022989"/>
    </source>
</evidence>
<proteinExistence type="inferred from homology"/>
<name>A0AAN6MK40_9PEZI</name>
<keyword evidence="4 7" id="KW-0472">Membrane</keyword>
<evidence type="ECO:0000259" key="8">
    <source>
        <dbReference type="Pfam" id="PF20684"/>
    </source>
</evidence>
<dbReference type="InterPro" id="IPR049326">
    <property type="entry name" value="Rhodopsin_dom_fungi"/>
</dbReference>
<feature type="transmembrane region" description="Helical" evidence="7">
    <location>
        <begin position="101"/>
        <end position="125"/>
    </location>
</feature>
<feature type="transmembrane region" description="Helical" evidence="7">
    <location>
        <begin position="20"/>
        <end position="43"/>
    </location>
</feature>
<comment type="caution">
    <text evidence="9">The sequence shown here is derived from an EMBL/GenBank/DDBJ whole genome shotgun (WGS) entry which is preliminary data.</text>
</comment>
<keyword evidence="2 7" id="KW-0812">Transmembrane</keyword>
<reference evidence="9" key="2">
    <citation type="submission" date="2023-05" db="EMBL/GenBank/DDBJ databases">
        <authorList>
            <consortium name="Lawrence Berkeley National Laboratory"/>
            <person name="Steindorff A."/>
            <person name="Hensen N."/>
            <person name="Bonometti L."/>
            <person name="Westerberg I."/>
            <person name="Brannstrom I.O."/>
            <person name="Guillou S."/>
            <person name="Cros-Aarteil S."/>
            <person name="Calhoun S."/>
            <person name="Haridas S."/>
            <person name="Kuo A."/>
            <person name="Mondo S."/>
            <person name="Pangilinan J."/>
            <person name="Riley R."/>
            <person name="Labutti K."/>
            <person name="Andreopoulos B."/>
            <person name="Lipzen A."/>
            <person name="Chen C."/>
            <person name="Yanf M."/>
            <person name="Daum C."/>
            <person name="Ng V."/>
            <person name="Clum A."/>
            <person name="Ohm R."/>
            <person name="Martin F."/>
            <person name="Silar P."/>
            <person name="Natvig D."/>
            <person name="Lalanne C."/>
            <person name="Gautier V."/>
            <person name="Ament-Velasquez S.L."/>
            <person name="Kruys A."/>
            <person name="Hutchinson M.I."/>
            <person name="Powell A.J."/>
            <person name="Barry K."/>
            <person name="Miller A.N."/>
            <person name="Grigoriev I.V."/>
            <person name="Debuchy R."/>
            <person name="Gladieux P."/>
            <person name="Thoren M.H."/>
            <person name="Johannesson H."/>
        </authorList>
    </citation>
    <scope>NUCLEOTIDE SEQUENCE</scope>
    <source>
        <strain evidence="9">CBS 103.79</strain>
    </source>
</reference>
<sequence>MSSYGPGGGALAAYLDHSDLGPNIIAASVVTWAIALGFVLARIWTRARIVHKLGLADWVIAASLVFALGMVVSIVIETKNGLGKHYWDTGPQQNFFTLMEAWWFALLFYVLTLAFTKVSILLLYLTIFTFQWTRRACWVVLAIVIITNLWATATTLTYCIPLQATWDYRVTARFCQSQDAWWANTGLAIATDMMIFILPIPMVLPLKLPRRQKLIVVGIFAVGFFVCIVSLIRLVILIGVKSSTDPDFTRMPTALTYWTVIEAHTAIVVSCTMTLKPLVARLFPRLLGSNRNRDGSDSKSDENPSASSSAPPPTIGSRPTRPPVGRGVEEVKAGGGIGGQDLEQQLWMVEIEGGERGEKVAEMEGEGVVRADEVVEKVLDPLPEGGGKSAPGLRALGPWVKSDTASERTEDLGRAMTARSIG</sequence>
<keyword evidence="10" id="KW-1185">Reference proteome</keyword>
<evidence type="ECO:0000313" key="9">
    <source>
        <dbReference type="EMBL" id="KAK3901739.1"/>
    </source>
</evidence>
<dbReference type="AlphaFoldDB" id="A0AAN6MK40"/>
<feature type="transmembrane region" description="Helical" evidence="7">
    <location>
        <begin position="55"/>
        <end position="76"/>
    </location>
</feature>
<protein>
    <recommendedName>
        <fullName evidence="8">Rhodopsin domain-containing protein</fullName>
    </recommendedName>
</protein>
<dbReference type="InterPro" id="IPR052337">
    <property type="entry name" value="SAT4-like"/>
</dbReference>
<evidence type="ECO:0000256" key="6">
    <source>
        <dbReference type="SAM" id="MobiDB-lite"/>
    </source>
</evidence>
<accession>A0AAN6MK40</accession>
<organism evidence="9 10">
    <name type="scientific">Staphylotrichum tortipilum</name>
    <dbReference type="NCBI Taxonomy" id="2831512"/>
    <lineage>
        <taxon>Eukaryota</taxon>
        <taxon>Fungi</taxon>
        <taxon>Dikarya</taxon>
        <taxon>Ascomycota</taxon>
        <taxon>Pezizomycotina</taxon>
        <taxon>Sordariomycetes</taxon>
        <taxon>Sordariomycetidae</taxon>
        <taxon>Sordariales</taxon>
        <taxon>Chaetomiaceae</taxon>
        <taxon>Staphylotrichum</taxon>
    </lineage>
</organism>
<feature type="compositionally biased region" description="Basic and acidic residues" evidence="6">
    <location>
        <begin position="404"/>
        <end position="413"/>
    </location>
</feature>
<dbReference type="GO" id="GO:0016020">
    <property type="term" value="C:membrane"/>
    <property type="evidence" value="ECO:0007669"/>
    <property type="project" value="UniProtKB-SubCell"/>
</dbReference>
<keyword evidence="3 7" id="KW-1133">Transmembrane helix</keyword>
<evidence type="ECO:0000256" key="7">
    <source>
        <dbReference type="SAM" id="Phobius"/>
    </source>
</evidence>
<gene>
    <name evidence="9" type="ORF">C8A05DRAFT_34571</name>
</gene>
<dbReference type="EMBL" id="MU855558">
    <property type="protein sequence ID" value="KAK3901739.1"/>
    <property type="molecule type" value="Genomic_DNA"/>
</dbReference>
<feature type="region of interest" description="Disordered" evidence="6">
    <location>
        <begin position="290"/>
        <end position="339"/>
    </location>
</feature>
<feature type="transmembrane region" description="Helical" evidence="7">
    <location>
        <begin position="137"/>
        <end position="160"/>
    </location>
</feature>